<dbReference type="OrthoDB" id="292488at2"/>
<dbReference type="RefSeq" id="WP_144972871.1">
    <property type="nucleotide sequence ID" value="NZ_CP036289.1"/>
</dbReference>
<evidence type="ECO:0008006" key="3">
    <source>
        <dbReference type="Google" id="ProtNLM"/>
    </source>
</evidence>
<evidence type="ECO:0000313" key="1">
    <source>
        <dbReference type="EMBL" id="QDU75467.1"/>
    </source>
</evidence>
<accession>A0A518C8B4</accession>
<protein>
    <recommendedName>
        <fullName evidence="3">Resolvase HTH domain-containing protein</fullName>
    </recommendedName>
</protein>
<sequence length="101" mass="11588">MRGYTKTPDQVHAIEDAFADGMSLRAVVKKFRVGTQTAQNIRDGVHPLQNDEPIYERCPGCGGKVIMPCILCRVRKVMDQERTVKLQLRDRRQEVDTCGWR</sequence>
<dbReference type="Proteomes" id="UP000318626">
    <property type="component" value="Chromosome"/>
</dbReference>
<organism evidence="1 2">
    <name type="scientific">Bremerella volcania</name>
    <dbReference type="NCBI Taxonomy" id="2527984"/>
    <lineage>
        <taxon>Bacteria</taxon>
        <taxon>Pseudomonadati</taxon>
        <taxon>Planctomycetota</taxon>
        <taxon>Planctomycetia</taxon>
        <taxon>Pirellulales</taxon>
        <taxon>Pirellulaceae</taxon>
        <taxon>Bremerella</taxon>
    </lineage>
</organism>
<dbReference type="EMBL" id="CP036289">
    <property type="protein sequence ID" value="QDU75467.1"/>
    <property type="molecule type" value="Genomic_DNA"/>
</dbReference>
<proteinExistence type="predicted"/>
<gene>
    <name evidence="1" type="ORF">Pan97_24990</name>
</gene>
<evidence type="ECO:0000313" key="2">
    <source>
        <dbReference type="Proteomes" id="UP000318626"/>
    </source>
</evidence>
<dbReference type="AlphaFoldDB" id="A0A518C8B4"/>
<keyword evidence="2" id="KW-1185">Reference proteome</keyword>
<reference evidence="2" key="1">
    <citation type="submission" date="2019-02" db="EMBL/GenBank/DDBJ databases">
        <title>Deep-cultivation of Planctomycetes and their phenomic and genomic characterization uncovers novel biology.</title>
        <authorList>
            <person name="Wiegand S."/>
            <person name="Jogler M."/>
            <person name="Boedeker C."/>
            <person name="Pinto D."/>
            <person name="Vollmers J."/>
            <person name="Rivas-Marin E."/>
            <person name="Kohn T."/>
            <person name="Peeters S.H."/>
            <person name="Heuer A."/>
            <person name="Rast P."/>
            <person name="Oberbeckmann S."/>
            <person name="Bunk B."/>
            <person name="Jeske O."/>
            <person name="Meyerdierks A."/>
            <person name="Storesund J.E."/>
            <person name="Kallscheuer N."/>
            <person name="Luecker S."/>
            <person name="Lage O.M."/>
            <person name="Pohl T."/>
            <person name="Merkel B.J."/>
            <person name="Hornburger P."/>
            <person name="Mueller R.-W."/>
            <person name="Bruemmer F."/>
            <person name="Labrenz M."/>
            <person name="Spormann A.M."/>
            <person name="Op den Camp H."/>
            <person name="Overmann J."/>
            <person name="Amann R."/>
            <person name="Jetten M.S.M."/>
            <person name="Mascher T."/>
            <person name="Medema M.H."/>
            <person name="Devos D.P."/>
            <person name="Kaster A.-K."/>
            <person name="Ovreas L."/>
            <person name="Rohde M."/>
            <person name="Galperin M.Y."/>
            <person name="Jogler C."/>
        </authorList>
    </citation>
    <scope>NUCLEOTIDE SEQUENCE [LARGE SCALE GENOMIC DNA]</scope>
    <source>
        <strain evidence="2">Pan97</strain>
    </source>
</reference>
<dbReference type="KEGG" id="bvo:Pan97_24990"/>
<name>A0A518C8B4_9BACT</name>